<evidence type="ECO:0000313" key="1">
    <source>
        <dbReference type="EMBL" id="MFD1629563.1"/>
    </source>
</evidence>
<name>A0ABW4I9Y3_9SPHI</name>
<comment type="caution">
    <text evidence="1">The sequence shown here is derived from an EMBL/GenBank/DDBJ whole genome shotgun (WGS) entry which is preliminary data.</text>
</comment>
<gene>
    <name evidence="1" type="ORF">ACFSAH_06730</name>
</gene>
<dbReference type="RefSeq" id="WP_379661944.1">
    <property type="nucleotide sequence ID" value="NZ_JBHUDG010000005.1"/>
</dbReference>
<evidence type="ECO:0008006" key="3">
    <source>
        <dbReference type="Google" id="ProtNLM"/>
    </source>
</evidence>
<keyword evidence="2" id="KW-1185">Reference proteome</keyword>
<sequence>MAETKVKSGKEILDDFFREISSIENVDKTIAESLAELYTNGKLTDKNVVNELQKIRTDNDNEN</sequence>
<dbReference type="EMBL" id="JBHUDG010000005">
    <property type="protein sequence ID" value="MFD1629563.1"/>
    <property type="molecule type" value="Genomic_DNA"/>
</dbReference>
<proteinExistence type="predicted"/>
<protein>
    <recommendedName>
        <fullName evidence="3">Antitoxin VbhA domain-containing protein</fullName>
    </recommendedName>
</protein>
<accession>A0ABW4I9Y3</accession>
<evidence type="ECO:0000313" key="2">
    <source>
        <dbReference type="Proteomes" id="UP001597118"/>
    </source>
</evidence>
<dbReference type="Proteomes" id="UP001597118">
    <property type="component" value="Unassembled WGS sequence"/>
</dbReference>
<organism evidence="1 2">
    <name type="scientific">Pseudopedobacter beijingensis</name>
    <dbReference type="NCBI Taxonomy" id="1207056"/>
    <lineage>
        <taxon>Bacteria</taxon>
        <taxon>Pseudomonadati</taxon>
        <taxon>Bacteroidota</taxon>
        <taxon>Sphingobacteriia</taxon>
        <taxon>Sphingobacteriales</taxon>
        <taxon>Sphingobacteriaceae</taxon>
        <taxon>Pseudopedobacter</taxon>
    </lineage>
</organism>
<reference evidence="2" key="1">
    <citation type="journal article" date="2019" name="Int. J. Syst. Evol. Microbiol.">
        <title>The Global Catalogue of Microorganisms (GCM) 10K type strain sequencing project: providing services to taxonomists for standard genome sequencing and annotation.</title>
        <authorList>
            <consortium name="The Broad Institute Genomics Platform"/>
            <consortium name="The Broad Institute Genome Sequencing Center for Infectious Disease"/>
            <person name="Wu L."/>
            <person name="Ma J."/>
        </authorList>
    </citation>
    <scope>NUCLEOTIDE SEQUENCE [LARGE SCALE GENOMIC DNA]</scope>
    <source>
        <strain evidence="2">CCUG 53762</strain>
    </source>
</reference>